<protein>
    <submittedName>
        <fullName evidence="2">Uncharacterized protein</fullName>
    </submittedName>
</protein>
<dbReference type="Proteomes" id="UP000012128">
    <property type="component" value="Unassembled WGS sequence"/>
</dbReference>
<feature type="transmembrane region" description="Helical" evidence="1">
    <location>
        <begin position="26"/>
        <end position="49"/>
    </location>
</feature>
<feature type="transmembrane region" description="Helical" evidence="1">
    <location>
        <begin position="56"/>
        <end position="76"/>
    </location>
</feature>
<reference evidence="2 3" key="1">
    <citation type="submission" date="2013-01" db="EMBL/GenBank/DDBJ databases">
        <authorList>
            <person name="Harkins D.M."/>
            <person name="Durkin A.S."/>
            <person name="Brinkac L.M."/>
            <person name="Haft D.H."/>
            <person name="Selengut J.D."/>
            <person name="Sanka R."/>
            <person name="DePew J."/>
            <person name="Purushe J."/>
            <person name="Hospenthal D.R."/>
            <person name="Murray C.K."/>
            <person name="Pimentel G."/>
            <person name="Wasfy M."/>
            <person name="Parker T."/>
            <person name="Miller R.S."/>
            <person name="Vinetz J.M."/>
            <person name="Sutton G.G."/>
            <person name="Nierman W.C."/>
            <person name="Fouts D.E."/>
        </authorList>
    </citation>
    <scope>NUCLEOTIDE SEQUENCE [LARGE SCALE GENOMIC DNA]</scope>
    <source>
        <strain evidence="2 3">2006001854</strain>
    </source>
</reference>
<comment type="caution">
    <text evidence="2">The sequence shown here is derived from an EMBL/GenBank/DDBJ whole genome shotgun (WGS) entry which is preliminary data.</text>
</comment>
<evidence type="ECO:0000256" key="1">
    <source>
        <dbReference type="SAM" id="Phobius"/>
    </source>
</evidence>
<proteinExistence type="predicted"/>
<dbReference type="AlphaFoldDB" id="M6GL57"/>
<keyword evidence="1" id="KW-1133">Transmembrane helix</keyword>
<evidence type="ECO:0000313" key="3">
    <source>
        <dbReference type="Proteomes" id="UP000012128"/>
    </source>
</evidence>
<organism evidence="2 3">
    <name type="scientific">Leptospira interrogans str. 2006001854</name>
    <dbReference type="NCBI Taxonomy" id="1001590"/>
    <lineage>
        <taxon>Bacteria</taxon>
        <taxon>Pseudomonadati</taxon>
        <taxon>Spirochaetota</taxon>
        <taxon>Spirochaetia</taxon>
        <taxon>Leptospirales</taxon>
        <taxon>Leptospiraceae</taxon>
        <taxon>Leptospira</taxon>
    </lineage>
</organism>
<accession>M6GL57</accession>
<name>M6GL57_LEPIR</name>
<keyword evidence="1" id="KW-0472">Membrane</keyword>
<sequence length="126" mass="14831">MSLIIFVLGVLNLALSYLFLKKTSWILLLIQAYWFFWMFLSSFSLTGLFIPSDYTYSLYIILLSSVTAGAGVAKFWDIKTQNKIRLMPRSLFGLLTKGKEKYYFYFILTFIFPIVLFFYQNQFIST</sequence>
<dbReference type="EMBL" id="AFLW02000223">
    <property type="protein sequence ID" value="EMM79681.1"/>
    <property type="molecule type" value="Genomic_DNA"/>
</dbReference>
<gene>
    <name evidence="2" type="ORF">LEP1GSC037_1402</name>
</gene>
<evidence type="ECO:0000313" key="2">
    <source>
        <dbReference type="EMBL" id="EMM79681.1"/>
    </source>
</evidence>
<keyword evidence="1" id="KW-0812">Transmembrane</keyword>
<feature type="transmembrane region" description="Helical" evidence="1">
    <location>
        <begin position="102"/>
        <end position="119"/>
    </location>
</feature>